<dbReference type="AlphaFoldDB" id="A0A365P527"/>
<keyword evidence="2" id="KW-1185">Reference proteome</keyword>
<evidence type="ECO:0000313" key="1">
    <source>
        <dbReference type="EMBL" id="RBA29700.1"/>
    </source>
</evidence>
<evidence type="ECO:0000313" key="2">
    <source>
        <dbReference type="Proteomes" id="UP000253319"/>
    </source>
</evidence>
<gene>
    <name evidence="1" type="ORF">DPN68_00270</name>
</gene>
<keyword evidence="1" id="KW-0489">Methyltransferase</keyword>
<organism evidence="1 2">
    <name type="scientific">Flavobacterium tibetense</name>
    <dbReference type="NCBI Taxonomy" id="2233533"/>
    <lineage>
        <taxon>Bacteria</taxon>
        <taxon>Pseudomonadati</taxon>
        <taxon>Bacteroidota</taxon>
        <taxon>Flavobacteriia</taxon>
        <taxon>Flavobacteriales</taxon>
        <taxon>Flavobacteriaceae</taxon>
        <taxon>Flavobacterium</taxon>
    </lineage>
</organism>
<dbReference type="OrthoDB" id="8773442at2"/>
<dbReference type="PANTHER" id="PTHR43861">
    <property type="entry name" value="TRANS-ACONITATE 2-METHYLTRANSFERASE-RELATED"/>
    <property type="match status" value="1"/>
</dbReference>
<accession>A0A365P527</accession>
<sequence>MNYKDKSTSYFSNIRYDLVNLLDESQTNLKVMEIGAAYGETLFYIKSKGIASEVVGVDIFEDKENKENYKNLDRFIFDDIERIDFPEYYGYFDLILLPDVLEHLIEPKNVLNKVRKYLKDDGIIIVSMPNIRHYSALKKIFINGDFGYEESGIFDSTHLRFYCRKNIKELLENSGFKTLLEVGAIKNYKGNSITKIINKLTLGIFEEFFSYQYFFKSKKV</sequence>
<dbReference type="GO" id="GO:0032259">
    <property type="term" value="P:methylation"/>
    <property type="evidence" value="ECO:0007669"/>
    <property type="project" value="UniProtKB-KW"/>
</dbReference>
<dbReference type="RefSeq" id="WP_113987583.1">
    <property type="nucleotide sequence ID" value="NZ_QLST01000001.1"/>
</dbReference>
<keyword evidence="1" id="KW-0808">Transferase</keyword>
<dbReference type="EMBL" id="QLST01000001">
    <property type="protein sequence ID" value="RBA29700.1"/>
    <property type="molecule type" value="Genomic_DNA"/>
</dbReference>
<dbReference type="SUPFAM" id="SSF53335">
    <property type="entry name" value="S-adenosyl-L-methionine-dependent methyltransferases"/>
    <property type="match status" value="1"/>
</dbReference>
<comment type="caution">
    <text evidence="1">The sequence shown here is derived from an EMBL/GenBank/DDBJ whole genome shotgun (WGS) entry which is preliminary data.</text>
</comment>
<dbReference type="InterPro" id="IPR029063">
    <property type="entry name" value="SAM-dependent_MTases_sf"/>
</dbReference>
<reference evidence="1 2" key="1">
    <citation type="submission" date="2018-06" db="EMBL/GenBank/DDBJ databases">
        <title>Flavobacterium tibetense sp. nov., isolated from a wetland YonghuCo on Tibetan Plateau.</title>
        <authorList>
            <person name="Xing P."/>
            <person name="Phurbu D."/>
            <person name="Lu H."/>
        </authorList>
    </citation>
    <scope>NUCLEOTIDE SEQUENCE [LARGE SCALE GENOMIC DNA]</scope>
    <source>
        <strain evidence="1 2">YH5</strain>
    </source>
</reference>
<proteinExistence type="predicted"/>
<dbReference type="Proteomes" id="UP000253319">
    <property type="component" value="Unassembled WGS sequence"/>
</dbReference>
<name>A0A365P527_9FLAO</name>
<dbReference type="Pfam" id="PF13489">
    <property type="entry name" value="Methyltransf_23"/>
    <property type="match status" value="1"/>
</dbReference>
<dbReference type="GO" id="GO:0008168">
    <property type="term" value="F:methyltransferase activity"/>
    <property type="evidence" value="ECO:0007669"/>
    <property type="project" value="UniProtKB-KW"/>
</dbReference>
<dbReference type="Gene3D" id="3.40.50.150">
    <property type="entry name" value="Vaccinia Virus protein VP39"/>
    <property type="match status" value="1"/>
</dbReference>
<protein>
    <submittedName>
        <fullName evidence="1">Class I SAM-dependent methyltransferase</fullName>
    </submittedName>
</protein>